<sequence>MLYGEGRRAFTRLQKAIINISNDQSIFAWKSDNYDDNTHLFATNPSNFENCSTIVRLATEQSRMPFTMTNAGLSISLPPLEGFPGTDMVHLDCQTAILACRFENDFRGPIGLPLTYEDGVCTVWKHGIPIIRNEQAERAEVKPLLIVKDFSTVEHVKGAGAQRPRNPACWVRWPGLPYSSQISVINAYPSKFWNIDAATLYIPNGPSIRGVIHLRAHPYGDFVVTVGYTLGEWSKWISLCQLDETRDTLEELCASISGLDPDLVDDYFDFHSTMPWQSKQSDERTLVLGGLIKIVANIKMETIMGEKILVVDLKLADM</sequence>
<reference evidence="2" key="1">
    <citation type="journal article" date="2020" name="Stud. Mycol.">
        <title>101 Dothideomycetes genomes: a test case for predicting lifestyles and emergence of pathogens.</title>
        <authorList>
            <person name="Haridas S."/>
            <person name="Albert R."/>
            <person name="Binder M."/>
            <person name="Bloem J."/>
            <person name="Labutti K."/>
            <person name="Salamov A."/>
            <person name="Andreopoulos B."/>
            <person name="Baker S."/>
            <person name="Barry K."/>
            <person name="Bills G."/>
            <person name="Bluhm B."/>
            <person name="Cannon C."/>
            <person name="Castanera R."/>
            <person name="Culley D."/>
            <person name="Daum C."/>
            <person name="Ezra D."/>
            <person name="Gonzalez J."/>
            <person name="Henrissat B."/>
            <person name="Kuo A."/>
            <person name="Liang C."/>
            <person name="Lipzen A."/>
            <person name="Lutzoni F."/>
            <person name="Magnuson J."/>
            <person name="Mondo S."/>
            <person name="Nolan M."/>
            <person name="Ohm R."/>
            <person name="Pangilinan J."/>
            <person name="Park H.-J."/>
            <person name="Ramirez L."/>
            <person name="Alfaro M."/>
            <person name="Sun H."/>
            <person name="Tritt A."/>
            <person name="Yoshinaga Y."/>
            <person name="Zwiers L.-H."/>
            <person name="Turgeon B."/>
            <person name="Goodwin S."/>
            <person name="Spatafora J."/>
            <person name="Crous P."/>
            <person name="Grigoriev I."/>
        </authorList>
    </citation>
    <scope>NUCLEOTIDE SEQUENCE</scope>
    <source>
        <strain evidence="2">CBS 133067</strain>
    </source>
</reference>
<accession>A0A9P4IFN8</accession>
<dbReference type="Pfam" id="PF26640">
    <property type="entry name" value="DUF8212"/>
    <property type="match status" value="1"/>
</dbReference>
<dbReference type="OrthoDB" id="2644912at2759"/>
<comment type="caution">
    <text evidence="2">The sequence shown here is derived from an EMBL/GenBank/DDBJ whole genome shotgun (WGS) entry which is preliminary data.</text>
</comment>
<feature type="domain" description="DUF8212" evidence="1">
    <location>
        <begin position="8"/>
        <end position="37"/>
    </location>
</feature>
<organism evidence="2 3">
    <name type="scientific">Rhizodiscina lignyota</name>
    <dbReference type="NCBI Taxonomy" id="1504668"/>
    <lineage>
        <taxon>Eukaryota</taxon>
        <taxon>Fungi</taxon>
        <taxon>Dikarya</taxon>
        <taxon>Ascomycota</taxon>
        <taxon>Pezizomycotina</taxon>
        <taxon>Dothideomycetes</taxon>
        <taxon>Pleosporomycetidae</taxon>
        <taxon>Aulographales</taxon>
        <taxon>Rhizodiscinaceae</taxon>
        <taxon>Rhizodiscina</taxon>
    </lineage>
</organism>
<proteinExistence type="predicted"/>
<dbReference type="PANTHER" id="PTHR10622">
    <property type="entry name" value="HET DOMAIN-CONTAINING PROTEIN"/>
    <property type="match status" value="1"/>
</dbReference>
<protein>
    <recommendedName>
        <fullName evidence="1">DUF8212 domain-containing protein</fullName>
    </recommendedName>
</protein>
<keyword evidence="3" id="KW-1185">Reference proteome</keyword>
<dbReference type="PANTHER" id="PTHR10622:SF10">
    <property type="entry name" value="HET DOMAIN-CONTAINING PROTEIN"/>
    <property type="match status" value="1"/>
</dbReference>
<name>A0A9P4IFN8_9PEZI</name>
<dbReference type="AlphaFoldDB" id="A0A9P4IFN8"/>
<gene>
    <name evidence="2" type="ORF">NA57DRAFT_77046</name>
</gene>
<dbReference type="Proteomes" id="UP000799772">
    <property type="component" value="Unassembled WGS sequence"/>
</dbReference>
<evidence type="ECO:0000313" key="2">
    <source>
        <dbReference type="EMBL" id="KAF2098254.1"/>
    </source>
</evidence>
<dbReference type="InterPro" id="IPR058525">
    <property type="entry name" value="DUF8212"/>
</dbReference>
<evidence type="ECO:0000313" key="3">
    <source>
        <dbReference type="Proteomes" id="UP000799772"/>
    </source>
</evidence>
<dbReference type="EMBL" id="ML978127">
    <property type="protein sequence ID" value="KAF2098254.1"/>
    <property type="molecule type" value="Genomic_DNA"/>
</dbReference>
<evidence type="ECO:0000259" key="1">
    <source>
        <dbReference type="Pfam" id="PF26640"/>
    </source>
</evidence>